<accession>A0A834PDE9</accession>
<evidence type="ECO:0000313" key="2">
    <source>
        <dbReference type="EMBL" id="KAF7437743.1"/>
    </source>
</evidence>
<feature type="compositionally biased region" description="Polar residues" evidence="1">
    <location>
        <begin position="38"/>
        <end position="47"/>
    </location>
</feature>
<organism evidence="2 3">
    <name type="scientific">Vespula pensylvanica</name>
    <name type="common">Western yellow jacket</name>
    <name type="synonym">Wasp</name>
    <dbReference type="NCBI Taxonomy" id="30213"/>
    <lineage>
        <taxon>Eukaryota</taxon>
        <taxon>Metazoa</taxon>
        <taxon>Ecdysozoa</taxon>
        <taxon>Arthropoda</taxon>
        <taxon>Hexapoda</taxon>
        <taxon>Insecta</taxon>
        <taxon>Pterygota</taxon>
        <taxon>Neoptera</taxon>
        <taxon>Endopterygota</taxon>
        <taxon>Hymenoptera</taxon>
        <taxon>Apocrita</taxon>
        <taxon>Aculeata</taxon>
        <taxon>Vespoidea</taxon>
        <taxon>Vespidae</taxon>
        <taxon>Vespinae</taxon>
        <taxon>Vespula</taxon>
    </lineage>
</organism>
<comment type="caution">
    <text evidence="2">The sequence shown here is derived from an EMBL/GenBank/DDBJ whole genome shotgun (WGS) entry which is preliminary data.</text>
</comment>
<reference evidence="2" key="1">
    <citation type="journal article" date="2020" name="G3 (Bethesda)">
        <title>High-Quality Assemblies for Three Invasive Social Wasps from the &lt;i&gt;Vespula&lt;/i&gt; Genus.</title>
        <authorList>
            <person name="Harrop T.W.R."/>
            <person name="Guhlin J."/>
            <person name="McLaughlin G.M."/>
            <person name="Permina E."/>
            <person name="Stockwell P."/>
            <person name="Gilligan J."/>
            <person name="Le Lec M.F."/>
            <person name="Gruber M.A.M."/>
            <person name="Quinn O."/>
            <person name="Lovegrove M."/>
            <person name="Duncan E.J."/>
            <person name="Remnant E.J."/>
            <person name="Van Eeckhoven J."/>
            <person name="Graham B."/>
            <person name="Knapp R.A."/>
            <person name="Langford K.W."/>
            <person name="Kronenberg Z."/>
            <person name="Press M.O."/>
            <person name="Eacker S.M."/>
            <person name="Wilson-Rankin E.E."/>
            <person name="Purcell J."/>
            <person name="Lester P.J."/>
            <person name="Dearden P.K."/>
        </authorList>
    </citation>
    <scope>NUCLEOTIDE SEQUENCE</scope>
    <source>
        <strain evidence="2">Volc-1</strain>
    </source>
</reference>
<evidence type="ECO:0000313" key="3">
    <source>
        <dbReference type="Proteomes" id="UP000600918"/>
    </source>
</evidence>
<proteinExistence type="predicted"/>
<name>A0A834PDE9_VESPE</name>
<dbReference type="EMBL" id="JACSDY010000001">
    <property type="protein sequence ID" value="KAF7437743.1"/>
    <property type="molecule type" value="Genomic_DNA"/>
</dbReference>
<protein>
    <submittedName>
        <fullName evidence="2">Uncharacterized protein</fullName>
    </submittedName>
</protein>
<gene>
    <name evidence="2" type="ORF">H0235_000134</name>
</gene>
<feature type="region of interest" description="Disordered" evidence="1">
    <location>
        <begin position="38"/>
        <end position="68"/>
    </location>
</feature>
<dbReference type="Proteomes" id="UP000600918">
    <property type="component" value="Unassembled WGS sequence"/>
</dbReference>
<dbReference type="AlphaFoldDB" id="A0A834PDE9"/>
<evidence type="ECO:0000256" key="1">
    <source>
        <dbReference type="SAM" id="MobiDB-lite"/>
    </source>
</evidence>
<feature type="compositionally biased region" description="Basic and acidic residues" evidence="1">
    <location>
        <begin position="51"/>
        <end position="68"/>
    </location>
</feature>
<sequence length="101" mass="11767">MPPTTPTDSAMCSLCPRSKKAQHPKKLVRFDSVVDTFSITDSGTTNNRRSRREEKGKEDNDRLRENSRSFEQPTLCRSRVFEESSEVLLRWKLILCQEDYV</sequence>
<keyword evidence="3" id="KW-1185">Reference proteome</keyword>